<evidence type="ECO:0000313" key="2">
    <source>
        <dbReference type="EMBL" id="MCI27494.1"/>
    </source>
</evidence>
<evidence type="ECO:0000259" key="1">
    <source>
        <dbReference type="Pfam" id="PF13456"/>
    </source>
</evidence>
<dbReference type="GO" id="GO:0004523">
    <property type="term" value="F:RNA-DNA hybrid ribonuclease activity"/>
    <property type="evidence" value="ECO:0007669"/>
    <property type="project" value="InterPro"/>
</dbReference>
<feature type="domain" description="RNase H type-1" evidence="1">
    <location>
        <begin position="25"/>
        <end position="63"/>
    </location>
</feature>
<dbReference type="AlphaFoldDB" id="A0A392QUH5"/>
<protein>
    <submittedName>
        <fullName evidence="2">Ribonuclease H protein</fullName>
    </submittedName>
</protein>
<dbReference type="Proteomes" id="UP000265520">
    <property type="component" value="Unassembled WGS sequence"/>
</dbReference>
<dbReference type="InterPro" id="IPR002156">
    <property type="entry name" value="RNaseH_domain"/>
</dbReference>
<evidence type="ECO:0000313" key="3">
    <source>
        <dbReference type="Proteomes" id="UP000265520"/>
    </source>
</evidence>
<organism evidence="2 3">
    <name type="scientific">Trifolium medium</name>
    <dbReference type="NCBI Taxonomy" id="97028"/>
    <lineage>
        <taxon>Eukaryota</taxon>
        <taxon>Viridiplantae</taxon>
        <taxon>Streptophyta</taxon>
        <taxon>Embryophyta</taxon>
        <taxon>Tracheophyta</taxon>
        <taxon>Spermatophyta</taxon>
        <taxon>Magnoliopsida</taxon>
        <taxon>eudicotyledons</taxon>
        <taxon>Gunneridae</taxon>
        <taxon>Pentapetalae</taxon>
        <taxon>rosids</taxon>
        <taxon>fabids</taxon>
        <taxon>Fabales</taxon>
        <taxon>Fabaceae</taxon>
        <taxon>Papilionoideae</taxon>
        <taxon>50 kb inversion clade</taxon>
        <taxon>NPAAA clade</taxon>
        <taxon>Hologalegina</taxon>
        <taxon>IRL clade</taxon>
        <taxon>Trifolieae</taxon>
        <taxon>Trifolium</taxon>
    </lineage>
</organism>
<keyword evidence="3" id="KW-1185">Reference proteome</keyword>
<dbReference type="InterPro" id="IPR012337">
    <property type="entry name" value="RNaseH-like_sf"/>
</dbReference>
<reference evidence="2 3" key="1">
    <citation type="journal article" date="2018" name="Front. Plant Sci.">
        <title>Red Clover (Trifolium pratense) and Zigzag Clover (T. medium) - A Picture of Genomic Similarities and Differences.</title>
        <authorList>
            <person name="Dluhosova J."/>
            <person name="Istvanek J."/>
            <person name="Nedelnik J."/>
            <person name="Repkova J."/>
        </authorList>
    </citation>
    <scope>NUCLEOTIDE SEQUENCE [LARGE SCALE GENOMIC DNA]</scope>
    <source>
        <strain evidence="3">cv. 10/8</strain>
        <tissue evidence="2">Leaf</tissue>
    </source>
</reference>
<dbReference type="GO" id="GO:0003676">
    <property type="term" value="F:nucleic acid binding"/>
    <property type="evidence" value="ECO:0007669"/>
    <property type="project" value="InterPro"/>
</dbReference>
<sequence>MFCLNTRVIEVLWHPPLSGRYKCNTDGASVGNSEDMGVILAIQHAYAQNWPHLWIESDSKLVSFAFKSSSIIP</sequence>
<name>A0A392QUH5_9FABA</name>
<comment type="caution">
    <text evidence="2">The sequence shown here is derived from an EMBL/GenBank/DDBJ whole genome shotgun (WGS) entry which is preliminary data.</text>
</comment>
<dbReference type="Pfam" id="PF13456">
    <property type="entry name" value="RVT_3"/>
    <property type="match status" value="1"/>
</dbReference>
<accession>A0A392QUH5</accession>
<proteinExistence type="predicted"/>
<dbReference type="EMBL" id="LXQA010159612">
    <property type="protein sequence ID" value="MCI27494.1"/>
    <property type="molecule type" value="Genomic_DNA"/>
</dbReference>
<dbReference type="SUPFAM" id="SSF53098">
    <property type="entry name" value="Ribonuclease H-like"/>
    <property type="match status" value="1"/>
</dbReference>